<feature type="domain" description="Integrase catalytic" evidence="1">
    <location>
        <begin position="88"/>
        <end position="255"/>
    </location>
</feature>
<dbReference type="SUPFAM" id="SSF53098">
    <property type="entry name" value="Ribonuclease H-like"/>
    <property type="match status" value="1"/>
</dbReference>
<dbReference type="Pfam" id="PF13683">
    <property type="entry name" value="rve_3"/>
    <property type="match status" value="1"/>
</dbReference>
<dbReference type="Pfam" id="PF13276">
    <property type="entry name" value="HTH_21"/>
    <property type="match status" value="1"/>
</dbReference>
<reference evidence="2" key="1">
    <citation type="submission" date="2018-05" db="EMBL/GenBank/DDBJ databases">
        <authorList>
            <person name="Lanie J.A."/>
            <person name="Ng W.-L."/>
            <person name="Kazmierczak K.M."/>
            <person name="Andrzejewski T.M."/>
            <person name="Davidsen T.M."/>
            <person name="Wayne K.J."/>
            <person name="Tettelin H."/>
            <person name="Glass J.I."/>
            <person name="Rusch D."/>
            <person name="Podicherti R."/>
            <person name="Tsui H.-C.T."/>
            <person name="Winkler M.E."/>
        </authorList>
    </citation>
    <scope>NUCLEOTIDE SEQUENCE</scope>
</reference>
<dbReference type="AlphaFoldDB" id="A0A382DR25"/>
<dbReference type="GO" id="GO:0015074">
    <property type="term" value="P:DNA integration"/>
    <property type="evidence" value="ECO:0007669"/>
    <property type="project" value="InterPro"/>
</dbReference>
<dbReference type="InterPro" id="IPR025948">
    <property type="entry name" value="HTH-like_dom"/>
</dbReference>
<dbReference type="Gene3D" id="3.30.420.10">
    <property type="entry name" value="Ribonuclease H-like superfamily/Ribonuclease H"/>
    <property type="match status" value="1"/>
</dbReference>
<organism evidence="2">
    <name type="scientific">marine metagenome</name>
    <dbReference type="NCBI Taxonomy" id="408172"/>
    <lineage>
        <taxon>unclassified sequences</taxon>
        <taxon>metagenomes</taxon>
        <taxon>ecological metagenomes</taxon>
    </lineage>
</organism>
<dbReference type="EMBL" id="UINC01040390">
    <property type="protein sequence ID" value="SVB40191.1"/>
    <property type="molecule type" value="Genomic_DNA"/>
</dbReference>
<feature type="non-terminal residue" evidence="2">
    <location>
        <position position="1"/>
    </location>
</feature>
<dbReference type="InterPro" id="IPR001584">
    <property type="entry name" value="Integrase_cat-core"/>
</dbReference>
<dbReference type="NCBIfam" id="NF033516">
    <property type="entry name" value="transpos_IS3"/>
    <property type="match status" value="1"/>
</dbReference>
<dbReference type="InterPro" id="IPR036397">
    <property type="entry name" value="RNaseH_sf"/>
</dbReference>
<dbReference type="Pfam" id="PF24764">
    <property type="entry name" value="rva_4"/>
    <property type="match status" value="1"/>
</dbReference>
<dbReference type="InterPro" id="IPR058913">
    <property type="entry name" value="Integrase_dom_put"/>
</dbReference>
<dbReference type="PANTHER" id="PTHR47515:SF1">
    <property type="entry name" value="BLR2054 PROTEIN"/>
    <property type="match status" value="1"/>
</dbReference>
<dbReference type="InterPro" id="IPR048020">
    <property type="entry name" value="Transpos_IS3"/>
</dbReference>
<proteinExistence type="predicted"/>
<dbReference type="InterPro" id="IPR012337">
    <property type="entry name" value="RNaseH-like_sf"/>
</dbReference>
<sequence>VRRACRYLGMARSTYRYAPKPVPNRREQLYQRIVALSWAYPRYGYRRIRSSLAKEGWTVSRKQVQRIRRREGLNVRPKPKKISRRGVSTGLPTQATHQHHVWTWDFIFDRTDNGGTLKMMTLLDEYTRQCLTIRVERQITSAHVLEVLEKAMIQYGVPGYIRSDNGSEFIANKVQAWLKDHHIKTIYIDPGSPWQNGYIESFHSRFRDECLNREWLLNLREARVVIEDWRQHYNIERPHSRLGYLSPEEFIQTKILTP</sequence>
<dbReference type="GO" id="GO:0003676">
    <property type="term" value="F:nucleic acid binding"/>
    <property type="evidence" value="ECO:0007669"/>
    <property type="project" value="InterPro"/>
</dbReference>
<dbReference type="PROSITE" id="PS50994">
    <property type="entry name" value="INTEGRASE"/>
    <property type="match status" value="1"/>
</dbReference>
<evidence type="ECO:0000259" key="1">
    <source>
        <dbReference type="PROSITE" id="PS50994"/>
    </source>
</evidence>
<accession>A0A382DR25</accession>
<protein>
    <recommendedName>
        <fullName evidence="1">Integrase catalytic domain-containing protein</fullName>
    </recommendedName>
</protein>
<dbReference type="PANTHER" id="PTHR47515">
    <property type="entry name" value="LOW CALCIUM RESPONSE LOCUS PROTEIN T"/>
    <property type="match status" value="1"/>
</dbReference>
<evidence type="ECO:0000313" key="2">
    <source>
        <dbReference type="EMBL" id="SVB40191.1"/>
    </source>
</evidence>
<gene>
    <name evidence="2" type="ORF">METZ01_LOCUS193045</name>
</gene>
<name>A0A382DR25_9ZZZZ</name>